<dbReference type="InterPro" id="IPR005178">
    <property type="entry name" value="Ostalpha/TMEM184C"/>
</dbReference>
<dbReference type="PANTHER" id="PTHR23423">
    <property type="entry name" value="ORGANIC SOLUTE TRANSPORTER-RELATED"/>
    <property type="match status" value="1"/>
</dbReference>
<dbReference type="AlphaFoldDB" id="A0A183V6W5"/>
<protein>
    <submittedName>
        <fullName evidence="8">Organic solute transporter alpha-like protein</fullName>
    </submittedName>
</protein>
<feature type="transmembrane region" description="Helical" evidence="5">
    <location>
        <begin position="241"/>
        <end position="260"/>
    </location>
</feature>
<sequence length="353" mass="40437">MIIKTAIKLLTDTLLNCTDGPFLVPSASYYLAHIDNVFLLIILIATITSLITVALGILHLVYVYFYVTHRYRRAFIMYLAGTAPFVSVFSLIAMYMPRVWFLAHLFSFFYFSIALWIIICLLMNIFEGRHKMVKKMKNECSRISVQTPPFCCVFPCLPKFDLEQERIHFCELMVFQAPCVRLLFTVLSLILYFEYQNGAFIALKILDFVSLPSLLIGIYGTHILVTTVSRLDELMPYRYTYVFRMLDFYFMFFGIQHPIFDFLSRAGAFGCGTILPSLETAFCKISSSFLRVQSNTWKCHSTAVWKNFVIVLESFFVSLISTALLKPSQSALFDKYPSCPSVSSSTATHESST</sequence>
<feature type="transmembrane region" description="Helical" evidence="5">
    <location>
        <begin position="75"/>
        <end position="95"/>
    </location>
</feature>
<feature type="transmembrane region" description="Helical" evidence="5">
    <location>
        <begin position="199"/>
        <end position="220"/>
    </location>
</feature>
<keyword evidence="3 5" id="KW-1133">Transmembrane helix</keyword>
<evidence type="ECO:0000256" key="4">
    <source>
        <dbReference type="ARBA" id="ARBA00023136"/>
    </source>
</evidence>
<evidence type="ECO:0000313" key="6">
    <source>
        <dbReference type="EMBL" id="VDM47806.1"/>
    </source>
</evidence>
<dbReference type="GO" id="GO:0016020">
    <property type="term" value="C:membrane"/>
    <property type="evidence" value="ECO:0007669"/>
    <property type="project" value="UniProtKB-SubCell"/>
</dbReference>
<reference evidence="6 7" key="2">
    <citation type="submission" date="2018-11" db="EMBL/GenBank/DDBJ databases">
        <authorList>
            <consortium name="Pathogen Informatics"/>
        </authorList>
    </citation>
    <scope>NUCLEOTIDE SEQUENCE [LARGE SCALE GENOMIC DNA]</scope>
</reference>
<keyword evidence="7" id="KW-1185">Reference proteome</keyword>
<reference evidence="8" key="1">
    <citation type="submission" date="2016-06" db="UniProtKB">
        <authorList>
            <consortium name="WormBaseParasite"/>
        </authorList>
    </citation>
    <scope>IDENTIFICATION</scope>
</reference>
<evidence type="ECO:0000256" key="1">
    <source>
        <dbReference type="ARBA" id="ARBA00004141"/>
    </source>
</evidence>
<feature type="transmembrane region" description="Helical" evidence="5">
    <location>
        <begin position="37"/>
        <end position="63"/>
    </location>
</feature>
<gene>
    <name evidence="6" type="ORF">TCNE_LOCUS16485</name>
</gene>
<name>A0A183V6W5_TOXCA</name>
<dbReference type="WBParaSite" id="TCNE_0001648601-mRNA-1">
    <property type="protein sequence ID" value="TCNE_0001648601-mRNA-1"/>
    <property type="gene ID" value="TCNE_0001648601"/>
</dbReference>
<evidence type="ECO:0000313" key="8">
    <source>
        <dbReference type="WBParaSite" id="TCNE_0001648601-mRNA-1"/>
    </source>
</evidence>
<dbReference type="EMBL" id="UYWY01023637">
    <property type="protein sequence ID" value="VDM47806.1"/>
    <property type="molecule type" value="Genomic_DNA"/>
</dbReference>
<evidence type="ECO:0000256" key="3">
    <source>
        <dbReference type="ARBA" id="ARBA00022989"/>
    </source>
</evidence>
<feature type="transmembrane region" description="Helical" evidence="5">
    <location>
        <begin position="101"/>
        <end position="126"/>
    </location>
</feature>
<feature type="transmembrane region" description="Helical" evidence="5">
    <location>
        <begin position="172"/>
        <end position="193"/>
    </location>
</feature>
<organism evidence="7 8">
    <name type="scientific">Toxocara canis</name>
    <name type="common">Canine roundworm</name>
    <dbReference type="NCBI Taxonomy" id="6265"/>
    <lineage>
        <taxon>Eukaryota</taxon>
        <taxon>Metazoa</taxon>
        <taxon>Ecdysozoa</taxon>
        <taxon>Nematoda</taxon>
        <taxon>Chromadorea</taxon>
        <taxon>Rhabditida</taxon>
        <taxon>Spirurina</taxon>
        <taxon>Ascaridomorpha</taxon>
        <taxon>Ascaridoidea</taxon>
        <taxon>Toxocaridae</taxon>
        <taxon>Toxocara</taxon>
    </lineage>
</organism>
<comment type="subcellular location">
    <subcellularLocation>
        <location evidence="1">Membrane</location>
        <topology evidence="1">Multi-pass membrane protein</topology>
    </subcellularLocation>
</comment>
<keyword evidence="2 5" id="KW-0812">Transmembrane</keyword>
<evidence type="ECO:0000313" key="7">
    <source>
        <dbReference type="Proteomes" id="UP000050794"/>
    </source>
</evidence>
<keyword evidence="4 5" id="KW-0472">Membrane</keyword>
<dbReference type="Proteomes" id="UP000050794">
    <property type="component" value="Unassembled WGS sequence"/>
</dbReference>
<dbReference type="SMART" id="SM01417">
    <property type="entry name" value="Solute_trans_a"/>
    <property type="match status" value="1"/>
</dbReference>
<dbReference type="Pfam" id="PF03619">
    <property type="entry name" value="Solute_trans_a"/>
    <property type="match status" value="1"/>
</dbReference>
<evidence type="ECO:0000256" key="2">
    <source>
        <dbReference type="ARBA" id="ARBA00022692"/>
    </source>
</evidence>
<accession>A0A183V6W5</accession>
<evidence type="ECO:0000256" key="5">
    <source>
        <dbReference type="SAM" id="Phobius"/>
    </source>
</evidence>
<proteinExistence type="predicted"/>